<dbReference type="RefSeq" id="WP_149122179.1">
    <property type="nucleotide sequence ID" value="NZ_VTFL01000001.1"/>
</dbReference>
<evidence type="ECO:0000256" key="2">
    <source>
        <dbReference type="ARBA" id="ARBA00022679"/>
    </source>
</evidence>
<organism evidence="5">
    <name type="scientific">Dictyoglomus thermophilum</name>
    <dbReference type="NCBI Taxonomy" id="14"/>
    <lineage>
        <taxon>Bacteria</taxon>
        <taxon>Pseudomonadati</taxon>
        <taxon>Dictyoglomota</taxon>
        <taxon>Dictyoglomia</taxon>
        <taxon>Dictyoglomales</taxon>
        <taxon>Dictyoglomaceae</taxon>
        <taxon>Dictyoglomus</taxon>
    </lineage>
</organism>
<evidence type="ECO:0000259" key="4">
    <source>
        <dbReference type="Pfam" id="PF13649"/>
    </source>
</evidence>
<feature type="domain" description="Methyltransferase" evidence="4">
    <location>
        <begin position="50"/>
        <end position="144"/>
    </location>
</feature>
<dbReference type="PANTHER" id="PTHR43464:SF19">
    <property type="entry name" value="UBIQUINONE BIOSYNTHESIS O-METHYLTRANSFERASE, MITOCHONDRIAL"/>
    <property type="match status" value="1"/>
</dbReference>
<reference evidence="5" key="1">
    <citation type="journal article" date="2020" name="mSystems">
        <title>Genome- and Community-Level Interaction Insights into Carbon Utilization and Element Cycling Functions of Hydrothermarchaeota in Hydrothermal Sediment.</title>
        <authorList>
            <person name="Zhou Z."/>
            <person name="Liu Y."/>
            <person name="Xu W."/>
            <person name="Pan J."/>
            <person name="Luo Z.H."/>
            <person name="Li M."/>
        </authorList>
    </citation>
    <scope>NUCLEOTIDE SEQUENCE [LARGE SCALE GENOMIC DNA]</scope>
    <source>
        <strain evidence="5">SpSt-70</strain>
    </source>
</reference>
<keyword evidence="2 5" id="KW-0808">Transferase</keyword>
<dbReference type="GO" id="GO:0032259">
    <property type="term" value="P:methylation"/>
    <property type="evidence" value="ECO:0007669"/>
    <property type="project" value="UniProtKB-KW"/>
</dbReference>
<evidence type="ECO:0000256" key="3">
    <source>
        <dbReference type="ARBA" id="ARBA00022691"/>
    </source>
</evidence>
<dbReference type="SUPFAM" id="SSF53335">
    <property type="entry name" value="S-adenosyl-L-methionine-dependent methyltransferases"/>
    <property type="match status" value="1"/>
</dbReference>
<dbReference type="CDD" id="cd02440">
    <property type="entry name" value="AdoMet_MTases"/>
    <property type="match status" value="1"/>
</dbReference>
<name>A0A7V4DXF2_DICTH</name>
<proteinExistence type="predicted"/>
<dbReference type="InterPro" id="IPR029063">
    <property type="entry name" value="SAM-dependent_MTases_sf"/>
</dbReference>
<sequence>MEEKFEVNWEAVFEPEDYLYFYEDMLTDEQTQIEVDFIRRELDLKEPKKILDIACGYGRHANRLALYGHEVVGVDLSEKFLRMAKEDADKLNVKVNYILGDIREINFDEEFDAVISMFTSFGYYEDEDNLKILRNVSKSLKRGGKFLLDLSNRDFILRNFLPYVVIEKDGNYMIDFNIVDITEGRIYNKRVVIRDGVKKEKPFFIRLYTPTEIKLLLEIVGLKVLRFYGGYDSSPLSIYSRRMIVISEKI</sequence>
<dbReference type="PANTHER" id="PTHR43464">
    <property type="entry name" value="METHYLTRANSFERASE"/>
    <property type="match status" value="1"/>
</dbReference>
<dbReference type="EMBL" id="DTDV01000001">
    <property type="protein sequence ID" value="HGK22863.1"/>
    <property type="molecule type" value="Genomic_DNA"/>
</dbReference>
<comment type="caution">
    <text evidence="5">The sequence shown here is derived from an EMBL/GenBank/DDBJ whole genome shotgun (WGS) entry which is preliminary data.</text>
</comment>
<accession>A0A7V4DXF2</accession>
<dbReference type="InterPro" id="IPR041698">
    <property type="entry name" value="Methyltransf_25"/>
</dbReference>
<protein>
    <submittedName>
        <fullName evidence="5">Class I SAM-dependent methyltransferase</fullName>
    </submittedName>
</protein>
<evidence type="ECO:0000313" key="5">
    <source>
        <dbReference type="EMBL" id="HGK22863.1"/>
    </source>
</evidence>
<dbReference type="AlphaFoldDB" id="A0A7V4DXF2"/>
<gene>
    <name evidence="5" type="ORF">ENU78_00180</name>
</gene>
<dbReference type="Gene3D" id="3.40.50.150">
    <property type="entry name" value="Vaccinia Virus protein VP39"/>
    <property type="match status" value="1"/>
</dbReference>
<evidence type="ECO:0000256" key="1">
    <source>
        <dbReference type="ARBA" id="ARBA00022603"/>
    </source>
</evidence>
<dbReference type="GO" id="GO:0008168">
    <property type="term" value="F:methyltransferase activity"/>
    <property type="evidence" value="ECO:0007669"/>
    <property type="project" value="UniProtKB-KW"/>
</dbReference>
<keyword evidence="3" id="KW-0949">S-adenosyl-L-methionine</keyword>
<dbReference type="Gene3D" id="2.20.25.110">
    <property type="entry name" value="S-adenosyl-L-methionine-dependent methyltransferases"/>
    <property type="match status" value="1"/>
</dbReference>
<dbReference type="Pfam" id="PF13649">
    <property type="entry name" value="Methyltransf_25"/>
    <property type="match status" value="1"/>
</dbReference>
<keyword evidence="1 5" id="KW-0489">Methyltransferase</keyword>